<comment type="catalytic activity">
    <reaction evidence="11 12 13">
        <text>NAD(+) + (deoxyribonucleotide)n-3'-hydroxyl + 5'-phospho-(deoxyribonucleotide)m = (deoxyribonucleotide)n+m + AMP + beta-nicotinamide D-nucleotide.</text>
        <dbReference type="EC" id="6.5.1.2"/>
    </reaction>
</comment>
<feature type="binding site" evidence="12">
    <location>
        <position position="433"/>
    </location>
    <ligand>
        <name>Zn(2+)</name>
        <dbReference type="ChEBI" id="CHEBI:29105"/>
    </ligand>
</feature>
<feature type="binding site" evidence="12">
    <location>
        <position position="195"/>
    </location>
    <ligand>
        <name>NAD(+)</name>
        <dbReference type="ChEBI" id="CHEBI:57540"/>
    </ligand>
</feature>
<keyword evidence="8 12" id="KW-0520">NAD</keyword>
<reference evidence="17" key="1">
    <citation type="journal article" date="2019" name="Int. J. Syst. Evol. Microbiol.">
        <title>The Global Catalogue of Microorganisms (GCM) 10K type strain sequencing project: providing services to taxonomists for standard genome sequencing and annotation.</title>
        <authorList>
            <consortium name="The Broad Institute Genomics Platform"/>
            <consortium name="The Broad Institute Genome Sequencing Center for Infectious Disease"/>
            <person name="Wu L."/>
            <person name="Ma J."/>
        </authorList>
    </citation>
    <scope>NUCLEOTIDE SEQUENCE [LARGE SCALE GENOMIC DNA]</scope>
    <source>
        <strain evidence="17">KCTC 42986</strain>
    </source>
</reference>
<organism evidence="16 17">
    <name type="scientific">Undibacterium arcticum</name>
    <dbReference type="NCBI Taxonomy" id="1762892"/>
    <lineage>
        <taxon>Bacteria</taxon>
        <taxon>Pseudomonadati</taxon>
        <taxon>Pseudomonadota</taxon>
        <taxon>Betaproteobacteria</taxon>
        <taxon>Burkholderiales</taxon>
        <taxon>Oxalobacteraceae</taxon>
        <taxon>Undibacterium</taxon>
    </lineage>
</organism>
<keyword evidence="3 12" id="KW-0235">DNA replication</keyword>
<comment type="similarity">
    <text evidence="12">Belongs to the NAD-dependent DNA ligase family. LigA subfamily.</text>
</comment>
<comment type="cofactor">
    <cofactor evidence="12">
        <name>Mg(2+)</name>
        <dbReference type="ChEBI" id="CHEBI:18420"/>
    </cofactor>
    <cofactor evidence="12">
        <name>Mn(2+)</name>
        <dbReference type="ChEBI" id="CHEBI:29035"/>
    </cofactor>
</comment>
<keyword evidence="17" id="KW-1185">Reference proteome</keyword>
<feature type="compositionally biased region" description="Low complexity" evidence="14">
    <location>
        <begin position="1"/>
        <end position="16"/>
    </location>
</feature>
<keyword evidence="7 12" id="KW-0460">Magnesium</keyword>
<feature type="binding site" evidence="12">
    <location>
        <position position="135"/>
    </location>
    <ligand>
        <name>NAD(+)</name>
        <dbReference type="ChEBI" id="CHEBI:57540"/>
    </ligand>
</feature>
<dbReference type="Pfam" id="PF14520">
    <property type="entry name" value="HHH_5"/>
    <property type="match status" value="1"/>
</dbReference>
<dbReference type="InterPro" id="IPR003583">
    <property type="entry name" value="Hlx-hairpin-Hlx_DNA-bd_motif"/>
</dbReference>
<dbReference type="InterPro" id="IPR012340">
    <property type="entry name" value="NA-bd_OB-fold"/>
</dbReference>
<dbReference type="EC" id="6.5.1.2" evidence="12 13"/>
<dbReference type="Proteomes" id="UP001595530">
    <property type="component" value="Unassembled WGS sequence"/>
</dbReference>
<feature type="binding site" evidence="12">
    <location>
        <position position="455"/>
    </location>
    <ligand>
        <name>Zn(2+)</name>
        <dbReference type="ChEBI" id="CHEBI:29105"/>
    </ligand>
</feature>
<keyword evidence="9 12" id="KW-0234">DNA repair</keyword>
<keyword evidence="5 12" id="KW-0227">DNA damage</keyword>
<dbReference type="HAMAP" id="MF_01588">
    <property type="entry name" value="DNA_ligase_A"/>
    <property type="match status" value="1"/>
</dbReference>
<dbReference type="Pfam" id="PF01653">
    <property type="entry name" value="DNA_ligase_aden"/>
    <property type="match status" value="1"/>
</dbReference>
<dbReference type="InterPro" id="IPR036420">
    <property type="entry name" value="BRCT_dom_sf"/>
</dbReference>
<evidence type="ECO:0000313" key="17">
    <source>
        <dbReference type="Proteomes" id="UP001595530"/>
    </source>
</evidence>
<dbReference type="PROSITE" id="PS50172">
    <property type="entry name" value="BRCT"/>
    <property type="match status" value="1"/>
</dbReference>
<feature type="binding site" evidence="12">
    <location>
        <position position="312"/>
    </location>
    <ligand>
        <name>NAD(+)</name>
        <dbReference type="ChEBI" id="CHEBI:57540"/>
    </ligand>
</feature>
<feature type="binding site" evidence="12">
    <location>
        <position position="158"/>
    </location>
    <ligand>
        <name>NAD(+)</name>
        <dbReference type="ChEBI" id="CHEBI:57540"/>
    </ligand>
</feature>
<evidence type="ECO:0000256" key="2">
    <source>
        <dbReference type="ARBA" id="ARBA00022598"/>
    </source>
</evidence>
<feature type="domain" description="BRCT" evidence="15">
    <location>
        <begin position="614"/>
        <end position="698"/>
    </location>
</feature>
<dbReference type="Gene3D" id="1.10.150.20">
    <property type="entry name" value="5' to 3' exonuclease, C-terminal subdomain"/>
    <property type="match status" value="2"/>
</dbReference>
<dbReference type="InterPro" id="IPR013840">
    <property type="entry name" value="DNAligase_N"/>
</dbReference>
<evidence type="ECO:0000256" key="11">
    <source>
        <dbReference type="ARBA" id="ARBA00034005"/>
    </source>
</evidence>
<dbReference type="NCBIfam" id="TIGR00575">
    <property type="entry name" value="dnlj"/>
    <property type="match status" value="1"/>
</dbReference>
<sequence length="698" mass="76011">MQPDSFSPSSKNSTNSVPDNTDWPTRAAWLRSELDRHNYAYYVRDNPSIPDAEYDKLFSELQALEAAHPELLTADSPTHRVGARPSPQFAQVTHSVPMLSLNNGFSDGDIIAFDQRVKQGLRLENHAAEVEYAAELKFDGLAINLRYENGIFVQAATRGDGATGEDVTVNIRTIKSIPLRLHGNKPPAVLDVRGEVLMFKSDFARLNARQRDAGQKEFANPRNAAAGSLRQLDSRITANRKLRFFSYGIGALEGADMPASHAALLDWYAELGVPVCQERAVLAGATGLLDYFRQIGEQREQLPYDIDGVVYKVNRLDQQRHLGFVSRAPRFAIAHKFPAQEALTTVQDIEVQVGRTGAITPVARLAPVFVGGVTVTNATLHNEDEVRRKDIRIGDTVIVRRAGDVIPEVVAHVLEQRPADAREFVMPVSCPICGSAIVKLEDEAVARCSGGWIKCPAQRKGGLQHFASRRAMDIEGLGDQLIDQLVDKQVITTAADLYKLGLGSLTALNRMAAKSAQNVIDALEKSKSTTLARFIYALGIRHVGESTAKALAQHFCKLDAVLDASETELLEVPDIGPVVARSIKAFLTDPLNIELIEQLRAAGVHWNESERAETAPKPMLGQTFVLTGTLPTLTREEASAQIEAAGGKVAGSVSKKTSYVVAGEDAGSKLAKAQELGVTVLDEQQLLDLLNSRNGVEL</sequence>
<dbReference type="SUPFAM" id="SSF52113">
    <property type="entry name" value="BRCT domain"/>
    <property type="match status" value="1"/>
</dbReference>
<dbReference type="Pfam" id="PF00533">
    <property type="entry name" value="BRCT"/>
    <property type="match status" value="1"/>
</dbReference>
<evidence type="ECO:0000256" key="4">
    <source>
        <dbReference type="ARBA" id="ARBA00022723"/>
    </source>
</evidence>
<dbReference type="PANTHER" id="PTHR23389">
    <property type="entry name" value="CHROMOSOME TRANSMISSION FIDELITY FACTOR 18"/>
    <property type="match status" value="1"/>
</dbReference>
<evidence type="ECO:0000256" key="14">
    <source>
        <dbReference type="SAM" id="MobiDB-lite"/>
    </source>
</evidence>
<evidence type="ECO:0000256" key="12">
    <source>
        <dbReference type="HAMAP-Rule" id="MF_01588"/>
    </source>
</evidence>
<keyword evidence="6 12" id="KW-0862">Zinc</keyword>
<evidence type="ECO:0000256" key="9">
    <source>
        <dbReference type="ARBA" id="ARBA00023204"/>
    </source>
</evidence>
<feature type="binding site" evidence="12">
    <location>
        <position position="336"/>
    </location>
    <ligand>
        <name>NAD(+)</name>
        <dbReference type="ChEBI" id="CHEBI:57540"/>
    </ligand>
</feature>
<comment type="caution">
    <text evidence="16">The sequence shown here is derived from an EMBL/GenBank/DDBJ whole genome shotgun (WGS) entry which is preliminary data.</text>
</comment>
<dbReference type="SUPFAM" id="SSF50249">
    <property type="entry name" value="Nucleic acid-binding proteins"/>
    <property type="match status" value="1"/>
</dbReference>
<dbReference type="Gene3D" id="1.10.287.610">
    <property type="entry name" value="Helix hairpin bin"/>
    <property type="match status" value="1"/>
</dbReference>
<feature type="binding site" evidence="12">
    <location>
        <begin position="100"/>
        <end position="101"/>
    </location>
    <ligand>
        <name>NAD(+)</name>
        <dbReference type="ChEBI" id="CHEBI:57540"/>
    </ligand>
</feature>
<dbReference type="InterPro" id="IPR004149">
    <property type="entry name" value="Znf_DNAligase_C4"/>
</dbReference>
<keyword evidence="4 12" id="KW-0479">Metal-binding</keyword>
<evidence type="ECO:0000313" key="16">
    <source>
        <dbReference type="EMBL" id="MFC3108865.1"/>
    </source>
</evidence>
<dbReference type="Pfam" id="PF12826">
    <property type="entry name" value="HHH_2"/>
    <property type="match status" value="1"/>
</dbReference>
<feature type="binding site" evidence="12">
    <location>
        <begin position="51"/>
        <end position="55"/>
    </location>
    <ligand>
        <name>NAD(+)</name>
        <dbReference type="ChEBI" id="CHEBI:57540"/>
    </ligand>
</feature>
<evidence type="ECO:0000256" key="10">
    <source>
        <dbReference type="ARBA" id="ARBA00023211"/>
    </source>
</evidence>
<evidence type="ECO:0000256" key="7">
    <source>
        <dbReference type="ARBA" id="ARBA00022842"/>
    </source>
</evidence>
<keyword evidence="10 12" id="KW-0464">Manganese</keyword>
<dbReference type="Gene3D" id="3.30.470.30">
    <property type="entry name" value="DNA ligase/mRNA capping enzyme"/>
    <property type="match status" value="1"/>
</dbReference>
<dbReference type="PIRSF" id="PIRSF001604">
    <property type="entry name" value="LigA"/>
    <property type="match status" value="1"/>
</dbReference>
<proteinExistence type="inferred from homology"/>
<dbReference type="InterPro" id="IPR001679">
    <property type="entry name" value="DNA_ligase"/>
</dbReference>
<dbReference type="SMART" id="SM00532">
    <property type="entry name" value="LIGANc"/>
    <property type="match status" value="1"/>
</dbReference>
<evidence type="ECO:0000256" key="5">
    <source>
        <dbReference type="ARBA" id="ARBA00022763"/>
    </source>
</evidence>
<evidence type="ECO:0000256" key="3">
    <source>
        <dbReference type="ARBA" id="ARBA00022705"/>
    </source>
</evidence>
<dbReference type="Gene3D" id="3.40.50.10190">
    <property type="entry name" value="BRCT domain"/>
    <property type="match status" value="1"/>
</dbReference>
<dbReference type="NCBIfam" id="NF005932">
    <property type="entry name" value="PRK07956.1"/>
    <property type="match status" value="1"/>
</dbReference>
<name>A0ABV7F4E1_9BURK</name>
<dbReference type="CDD" id="cd17748">
    <property type="entry name" value="BRCT_DNA_ligase_like"/>
    <property type="match status" value="1"/>
</dbReference>
<dbReference type="Pfam" id="PF03119">
    <property type="entry name" value="DNA_ligase_ZBD"/>
    <property type="match status" value="1"/>
</dbReference>
<feature type="active site" description="N6-AMP-lysine intermediate" evidence="12">
    <location>
        <position position="137"/>
    </location>
</feature>
<protein>
    <recommendedName>
        <fullName evidence="12 13">DNA ligase</fullName>
        <ecNumber evidence="12 13">6.5.1.2</ecNumber>
    </recommendedName>
    <alternativeName>
        <fullName evidence="12">Polydeoxyribonucleotide synthase [NAD(+)]</fullName>
    </alternativeName>
</protein>
<dbReference type="InterPro" id="IPR013839">
    <property type="entry name" value="DNAligase_adenylation"/>
</dbReference>
<dbReference type="Gene3D" id="6.20.10.30">
    <property type="match status" value="1"/>
</dbReference>
<feature type="binding site" evidence="12">
    <location>
        <position position="430"/>
    </location>
    <ligand>
        <name>Zn(2+)</name>
        <dbReference type="ChEBI" id="CHEBI:29105"/>
    </ligand>
</feature>
<accession>A0ABV7F4E1</accession>
<evidence type="ECO:0000256" key="6">
    <source>
        <dbReference type="ARBA" id="ARBA00022833"/>
    </source>
</evidence>
<dbReference type="CDD" id="cd00114">
    <property type="entry name" value="LIGANc"/>
    <property type="match status" value="1"/>
</dbReference>
<dbReference type="RefSeq" id="WP_390331718.1">
    <property type="nucleotide sequence ID" value="NZ_JBHRTP010000038.1"/>
</dbReference>
<gene>
    <name evidence="12 16" type="primary">ligA</name>
    <name evidence="16" type="ORF">ACFOFO_12990</name>
</gene>
<dbReference type="PANTHER" id="PTHR23389:SF9">
    <property type="entry name" value="DNA LIGASE"/>
    <property type="match status" value="1"/>
</dbReference>
<dbReference type="Pfam" id="PF03120">
    <property type="entry name" value="OB_DNA_ligase"/>
    <property type="match status" value="1"/>
</dbReference>
<dbReference type="InterPro" id="IPR041663">
    <property type="entry name" value="DisA/LigA_HHH"/>
</dbReference>
<evidence type="ECO:0000256" key="1">
    <source>
        <dbReference type="ARBA" id="ARBA00004067"/>
    </source>
</evidence>
<dbReference type="SUPFAM" id="SSF47781">
    <property type="entry name" value="RuvA domain 2-like"/>
    <property type="match status" value="1"/>
</dbReference>
<dbReference type="InterPro" id="IPR001357">
    <property type="entry name" value="BRCT_dom"/>
</dbReference>
<dbReference type="SMART" id="SM00292">
    <property type="entry name" value="BRCT"/>
    <property type="match status" value="1"/>
</dbReference>
<dbReference type="EMBL" id="JBHRTP010000038">
    <property type="protein sequence ID" value="MFC3108865.1"/>
    <property type="molecule type" value="Genomic_DNA"/>
</dbReference>
<feature type="region of interest" description="Disordered" evidence="14">
    <location>
        <begin position="1"/>
        <end position="23"/>
    </location>
</feature>
<dbReference type="Gene3D" id="2.40.50.140">
    <property type="entry name" value="Nucleic acid-binding proteins"/>
    <property type="match status" value="1"/>
</dbReference>
<dbReference type="GO" id="GO:0003911">
    <property type="term" value="F:DNA ligase (NAD+) activity"/>
    <property type="evidence" value="ECO:0007669"/>
    <property type="project" value="UniProtKB-EC"/>
</dbReference>
<dbReference type="InterPro" id="IPR010994">
    <property type="entry name" value="RuvA_2-like"/>
</dbReference>
<dbReference type="InterPro" id="IPR018239">
    <property type="entry name" value="DNA_ligase_AS"/>
</dbReference>
<keyword evidence="2 12" id="KW-0436">Ligase</keyword>
<evidence type="ECO:0000256" key="13">
    <source>
        <dbReference type="RuleBase" id="RU000618"/>
    </source>
</evidence>
<dbReference type="InterPro" id="IPR004150">
    <property type="entry name" value="NAD_DNA_ligase_OB"/>
</dbReference>
<dbReference type="PROSITE" id="PS01056">
    <property type="entry name" value="DNA_LIGASE_N2"/>
    <property type="match status" value="1"/>
</dbReference>
<comment type="caution">
    <text evidence="12">Lacks conserved residue(s) required for the propagation of feature annotation.</text>
</comment>
<evidence type="ECO:0000256" key="8">
    <source>
        <dbReference type="ARBA" id="ARBA00023027"/>
    </source>
</evidence>
<dbReference type="PROSITE" id="PS01055">
    <property type="entry name" value="DNA_LIGASE_N1"/>
    <property type="match status" value="1"/>
</dbReference>
<comment type="function">
    <text evidence="1 12">DNA ligase that catalyzes the formation of phosphodiester linkages between 5'-phosphoryl and 3'-hydroxyl groups in double-stranded DNA using NAD as a coenzyme and as the energy source for the reaction. It is essential for DNA replication and repair of damaged DNA.</text>
</comment>
<dbReference type="SMART" id="SM00278">
    <property type="entry name" value="HhH1"/>
    <property type="match status" value="4"/>
</dbReference>
<dbReference type="SUPFAM" id="SSF56091">
    <property type="entry name" value="DNA ligase/mRNA capping enzyme, catalytic domain"/>
    <property type="match status" value="1"/>
</dbReference>
<dbReference type="InterPro" id="IPR033136">
    <property type="entry name" value="DNA_ligase_CS"/>
</dbReference>
<evidence type="ECO:0000259" key="15">
    <source>
        <dbReference type="PROSITE" id="PS50172"/>
    </source>
</evidence>